<feature type="transmembrane region" description="Helical" evidence="1">
    <location>
        <begin position="325"/>
        <end position="345"/>
    </location>
</feature>
<keyword evidence="1" id="KW-0472">Membrane</keyword>
<proteinExistence type="predicted"/>
<gene>
    <name evidence="2" type="ORF">H310_03566</name>
</gene>
<reference evidence="2" key="1">
    <citation type="submission" date="2013-12" db="EMBL/GenBank/DDBJ databases">
        <title>The Genome Sequence of Aphanomyces invadans NJM9701.</title>
        <authorList>
            <consortium name="The Broad Institute Genomics Platform"/>
            <person name="Russ C."/>
            <person name="Tyler B."/>
            <person name="van West P."/>
            <person name="Dieguez-Uribeondo J."/>
            <person name="Young S.K."/>
            <person name="Zeng Q."/>
            <person name="Gargeya S."/>
            <person name="Fitzgerald M."/>
            <person name="Abouelleil A."/>
            <person name="Alvarado L."/>
            <person name="Chapman S.B."/>
            <person name="Gainer-Dewar J."/>
            <person name="Goldberg J."/>
            <person name="Griggs A."/>
            <person name="Gujja S."/>
            <person name="Hansen M."/>
            <person name="Howarth C."/>
            <person name="Imamovic A."/>
            <person name="Ireland A."/>
            <person name="Larimer J."/>
            <person name="McCowan C."/>
            <person name="Murphy C."/>
            <person name="Pearson M."/>
            <person name="Poon T.W."/>
            <person name="Priest M."/>
            <person name="Roberts A."/>
            <person name="Saif S."/>
            <person name="Shea T."/>
            <person name="Sykes S."/>
            <person name="Wortman J."/>
            <person name="Nusbaum C."/>
            <person name="Birren B."/>
        </authorList>
    </citation>
    <scope>NUCLEOTIDE SEQUENCE [LARGE SCALE GENOMIC DNA]</scope>
    <source>
        <strain evidence="2">NJM9701</strain>
    </source>
</reference>
<feature type="transmembrane region" description="Helical" evidence="1">
    <location>
        <begin position="81"/>
        <end position="104"/>
    </location>
</feature>
<protein>
    <submittedName>
        <fullName evidence="2">Uncharacterized protein</fullName>
    </submittedName>
</protein>
<keyword evidence="1" id="KW-1133">Transmembrane helix</keyword>
<evidence type="ECO:0000256" key="1">
    <source>
        <dbReference type="SAM" id="Phobius"/>
    </source>
</evidence>
<dbReference type="OrthoDB" id="10478492at2759"/>
<feature type="transmembrane region" description="Helical" evidence="1">
    <location>
        <begin position="365"/>
        <end position="388"/>
    </location>
</feature>
<feature type="transmembrane region" description="Helical" evidence="1">
    <location>
        <begin position="6"/>
        <end position="26"/>
    </location>
</feature>
<name>A0A024UJC0_9STRA</name>
<organism evidence="2">
    <name type="scientific">Aphanomyces invadans</name>
    <dbReference type="NCBI Taxonomy" id="157072"/>
    <lineage>
        <taxon>Eukaryota</taxon>
        <taxon>Sar</taxon>
        <taxon>Stramenopiles</taxon>
        <taxon>Oomycota</taxon>
        <taxon>Saprolegniomycetes</taxon>
        <taxon>Saprolegniales</taxon>
        <taxon>Verrucalvaceae</taxon>
        <taxon>Aphanomyces</taxon>
    </lineage>
</organism>
<dbReference type="GeneID" id="20080616"/>
<feature type="transmembrane region" description="Helical" evidence="1">
    <location>
        <begin position="46"/>
        <end position="69"/>
    </location>
</feature>
<feature type="transmembrane region" description="Helical" evidence="1">
    <location>
        <begin position="220"/>
        <end position="241"/>
    </location>
</feature>
<dbReference type="VEuPathDB" id="FungiDB:H310_03566"/>
<evidence type="ECO:0000313" key="2">
    <source>
        <dbReference type="EMBL" id="ETW05927.1"/>
    </source>
</evidence>
<accession>A0A024UJC0</accession>
<dbReference type="STRING" id="157072.A0A024UJC0"/>
<dbReference type="RefSeq" id="XP_008865704.1">
    <property type="nucleotide sequence ID" value="XM_008867482.1"/>
</dbReference>
<keyword evidence="1" id="KW-0812">Transmembrane</keyword>
<dbReference type="EMBL" id="KI913956">
    <property type="protein sequence ID" value="ETW05927.1"/>
    <property type="molecule type" value="Genomic_DNA"/>
</dbReference>
<feature type="transmembrane region" description="Helical" evidence="1">
    <location>
        <begin position="197"/>
        <end position="214"/>
    </location>
</feature>
<sequence>MEVHAGLYLLAVGAVVVVVVGMKAGFRALNEAVHGNLGFLDFVHTVAGELSVVGCIHVVITFCCVVGLVPHDSNAFRALDAAHLGVFYITLSLSAHVFLVLVYLRPRSTNLEALCRRSPGEVLTEAGASLVRMRHRSCLVQFYHARYHVRQLHLKVLEHYFLCTYDLPRSFSFATYVGSIQTRQSVRYILRIDPSTWTFLLFLFCIIFMGEAFSSTPQRVVAFAVLTSLLVVSTFVLHLYLVRVLDGLFRHVVGKRGDPMEAVQCLSSHQAPPSTTNESLHRLRDAAATWCIKDSRLVGTTDDAIWCGPQGAAPSPMLHAKSIQLLVRLTLVVNAFLMALLWPLVLPATTSGGVWCALSLSVPLWINLIVFAPAMVHNAAIIQAVWYVERETLLEAIEHFEEMEMLKMHVVTHMEMYMWERRLCPQDVATLIQGMAGSNDCFVDLQILQRVFQTTFHLYVALHKLKALLQVTCSVEGGSRFNIMDLVALLETRGHRGTAADSEVFL</sequence>
<dbReference type="AlphaFoldDB" id="A0A024UJC0"/>